<dbReference type="EMBL" id="VSSQ01023386">
    <property type="protein sequence ID" value="MPM70281.1"/>
    <property type="molecule type" value="Genomic_DNA"/>
</dbReference>
<sequence length="324" mass="36307">MENIQKSPFTKKSNELLVILVLGFLFILAASSYHLFDFIILSVESHGTKGLGFLLILSIYISFGMGLFSLIRWIELENTLALYRNIERNLKKKDLFYRALFEKCNDVVIVSDGKKVLDINRKGCEIFGLGQKNPSNVSLMSFIPGEYLSDLQQAINEAFKRGSSNFDMKCQKFGEKTFDIKVSLSLIDRKDSIIQIIAQDITFKKIIEKRELETREWLRTVIDNTLCGILLIEASSMKIIDANPAALKTSGYSSKELIGKPCHQLVCQPGDDEWSAFSLDNAEDLSEGMLLKATGESLPILRSVVPVSIGGTGYFVESFISLES</sequence>
<dbReference type="CDD" id="cd00130">
    <property type="entry name" value="PAS"/>
    <property type="match status" value="2"/>
</dbReference>
<keyword evidence="1" id="KW-0472">Membrane</keyword>
<dbReference type="AlphaFoldDB" id="A0A645C013"/>
<feature type="transmembrane region" description="Helical" evidence="1">
    <location>
        <begin position="16"/>
        <end position="36"/>
    </location>
</feature>
<feature type="transmembrane region" description="Helical" evidence="1">
    <location>
        <begin position="51"/>
        <end position="74"/>
    </location>
</feature>
<dbReference type="NCBIfam" id="TIGR00229">
    <property type="entry name" value="sensory_box"/>
    <property type="match status" value="2"/>
</dbReference>
<comment type="caution">
    <text evidence="3">The sequence shown here is derived from an EMBL/GenBank/DDBJ whole genome shotgun (WGS) entry which is preliminary data.</text>
</comment>
<keyword evidence="1" id="KW-1133">Transmembrane helix</keyword>
<dbReference type="InterPro" id="IPR000014">
    <property type="entry name" value="PAS"/>
</dbReference>
<dbReference type="SMART" id="SM00091">
    <property type="entry name" value="PAS"/>
    <property type="match status" value="2"/>
</dbReference>
<keyword evidence="1" id="KW-0812">Transmembrane</keyword>
<feature type="domain" description="PAS" evidence="2">
    <location>
        <begin position="214"/>
        <end position="260"/>
    </location>
</feature>
<reference evidence="3" key="1">
    <citation type="submission" date="2019-08" db="EMBL/GenBank/DDBJ databases">
        <authorList>
            <person name="Kucharzyk K."/>
            <person name="Murdoch R.W."/>
            <person name="Higgins S."/>
            <person name="Loffler F."/>
        </authorList>
    </citation>
    <scope>NUCLEOTIDE SEQUENCE</scope>
</reference>
<name>A0A645C013_9ZZZZ</name>
<evidence type="ECO:0000259" key="2">
    <source>
        <dbReference type="PROSITE" id="PS50112"/>
    </source>
</evidence>
<dbReference type="SUPFAM" id="SSF55785">
    <property type="entry name" value="PYP-like sensor domain (PAS domain)"/>
    <property type="match status" value="2"/>
</dbReference>
<dbReference type="InterPro" id="IPR035965">
    <property type="entry name" value="PAS-like_dom_sf"/>
</dbReference>
<organism evidence="3">
    <name type="scientific">bioreactor metagenome</name>
    <dbReference type="NCBI Taxonomy" id="1076179"/>
    <lineage>
        <taxon>unclassified sequences</taxon>
        <taxon>metagenomes</taxon>
        <taxon>ecological metagenomes</taxon>
    </lineage>
</organism>
<protein>
    <recommendedName>
        <fullName evidence="2">PAS domain-containing protein</fullName>
    </recommendedName>
</protein>
<dbReference type="Gene3D" id="3.30.450.20">
    <property type="entry name" value="PAS domain"/>
    <property type="match status" value="2"/>
</dbReference>
<evidence type="ECO:0000256" key="1">
    <source>
        <dbReference type="SAM" id="Phobius"/>
    </source>
</evidence>
<accession>A0A645C013</accession>
<evidence type="ECO:0000313" key="3">
    <source>
        <dbReference type="EMBL" id="MPM70281.1"/>
    </source>
</evidence>
<gene>
    <name evidence="3" type="ORF">SDC9_117236</name>
</gene>
<dbReference type="Pfam" id="PF13426">
    <property type="entry name" value="PAS_9"/>
    <property type="match status" value="2"/>
</dbReference>
<dbReference type="PROSITE" id="PS50112">
    <property type="entry name" value="PAS"/>
    <property type="match status" value="1"/>
</dbReference>
<proteinExistence type="predicted"/>